<dbReference type="InterPro" id="IPR006439">
    <property type="entry name" value="HAD-SF_hydro_IA"/>
</dbReference>
<evidence type="ECO:0000256" key="4">
    <source>
        <dbReference type="ARBA" id="ARBA00013078"/>
    </source>
</evidence>
<dbReference type="InterPro" id="IPR036412">
    <property type="entry name" value="HAD-like_sf"/>
</dbReference>
<dbReference type="PANTHER" id="PTHR43434">
    <property type="entry name" value="PHOSPHOGLYCOLATE PHOSPHATASE"/>
    <property type="match status" value="1"/>
</dbReference>
<dbReference type="NCBIfam" id="TIGR01509">
    <property type="entry name" value="HAD-SF-IA-v3"/>
    <property type="match status" value="1"/>
</dbReference>
<dbReference type="GO" id="GO:0006281">
    <property type="term" value="P:DNA repair"/>
    <property type="evidence" value="ECO:0007669"/>
    <property type="project" value="TreeGrafter"/>
</dbReference>
<name>A0AA42W4R6_9BURK</name>
<evidence type="ECO:0000313" key="6">
    <source>
        <dbReference type="Proteomes" id="UP001161294"/>
    </source>
</evidence>
<sequence>MKFAKPFKTVIFDLDGTLLDSWPSLQATLHEGLNSRTLDMPSLKLELSAGIAPMLALAAQQADLRGSEQEAAQTQLMRSYLSRFVLNATVYLGVPELLARLQAQGLKLGICTNRDRASSLQLLRHHQLSDFFEAVVCIDDTPFPKPSPEPLHTCLQLLGATPSETLFVGDSGIDASCAHAANVAFAAHVRGYHRNMHELEPSVLRFDAYEQLNDMLEA</sequence>
<dbReference type="InterPro" id="IPR023198">
    <property type="entry name" value="PGP-like_dom2"/>
</dbReference>
<dbReference type="NCBIfam" id="TIGR01549">
    <property type="entry name" value="HAD-SF-IA-v1"/>
    <property type="match status" value="1"/>
</dbReference>
<dbReference type="EC" id="3.1.3.18" evidence="4"/>
<protein>
    <recommendedName>
        <fullName evidence="4">phosphoglycolate phosphatase</fullName>
        <ecNumber evidence="4">3.1.3.18</ecNumber>
    </recommendedName>
</protein>
<reference evidence="5" key="1">
    <citation type="submission" date="2022-09" db="EMBL/GenBank/DDBJ databases">
        <title>Intensive care unit water sources are persistently colonized with multi-drug resistant bacteria and are the site of extensive horizontal gene transfer of antibiotic resistance genes.</title>
        <authorList>
            <person name="Diorio-Toth L."/>
        </authorList>
    </citation>
    <scope>NUCLEOTIDE SEQUENCE</scope>
    <source>
        <strain evidence="5">GD03686</strain>
    </source>
</reference>
<dbReference type="GO" id="GO:0008967">
    <property type="term" value="F:phosphoglycolate phosphatase activity"/>
    <property type="evidence" value="ECO:0007669"/>
    <property type="project" value="UniProtKB-EC"/>
</dbReference>
<dbReference type="Gene3D" id="3.40.50.1000">
    <property type="entry name" value="HAD superfamily/HAD-like"/>
    <property type="match status" value="1"/>
</dbReference>
<gene>
    <name evidence="5" type="ORF">N5J23_17540</name>
</gene>
<evidence type="ECO:0000313" key="5">
    <source>
        <dbReference type="EMBL" id="MDH2007310.1"/>
    </source>
</evidence>
<dbReference type="InterPro" id="IPR041492">
    <property type="entry name" value="HAD_2"/>
</dbReference>
<organism evidence="5 6">
    <name type="scientific">Comamonas aquatica</name>
    <dbReference type="NCBI Taxonomy" id="225991"/>
    <lineage>
        <taxon>Bacteria</taxon>
        <taxon>Pseudomonadati</taxon>
        <taxon>Pseudomonadota</taxon>
        <taxon>Betaproteobacteria</taxon>
        <taxon>Burkholderiales</taxon>
        <taxon>Comamonadaceae</taxon>
        <taxon>Comamonas</taxon>
    </lineage>
</organism>
<dbReference type="Proteomes" id="UP001161294">
    <property type="component" value="Unassembled WGS sequence"/>
</dbReference>
<dbReference type="AlphaFoldDB" id="A0AA42W4R6"/>
<evidence type="ECO:0000256" key="2">
    <source>
        <dbReference type="ARBA" id="ARBA00004818"/>
    </source>
</evidence>
<dbReference type="EMBL" id="JAOCJW010000059">
    <property type="protein sequence ID" value="MDH2007310.1"/>
    <property type="molecule type" value="Genomic_DNA"/>
</dbReference>
<evidence type="ECO:0000256" key="3">
    <source>
        <dbReference type="ARBA" id="ARBA00006171"/>
    </source>
</evidence>
<dbReference type="PANTHER" id="PTHR43434:SF1">
    <property type="entry name" value="PHOSPHOGLYCOLATE PHOSPHATASE"/>
    <property type="match status" value="1"/>
</dbReference>
<dbReference type="SFLD" id="SFLDS00003">
    <property type="entry name" value="Haloacid_Dehalogenase"/>
    <property type="match status" value="1"/>
</dbReference>
<comment type="similarity">
    <text evidence="3">Belongs to the HAD-like hydrolase superfamily. CbbY/CbbZ/Gph/YieH family.</text>
</comment>
<dbReference type="RefSeq" id="WP_059441673.1">
    <property type="nucleotide sequence ID" value="NZ_JAOCIA010000063.1"/>
</dbReference>
<comment type="pathway">
    <text evidence="2">Organic acid metabolism; glycolate biosynthesis; glycolate from 2-phosphoglycolate: step 1/1.</text>
</comment>
<accession>A0AA42W4R6</accession>
<dbReference type="Gene3D" id="1.10.150.240">
    <property type="entry name" value="Putative phosphatase, domain 2"/>
    <property type="match status" value="1"/>
</dbReference>
<dbReference type="SUPFAM" id="SSF56784">
    <property type="entry name" value="HAD-like"/>
    <property type="match status" value="1"/>
</dbReference>
<dbReference type="InterPro" id="IPR023214">
    <property type="entry name" value="HAD_sf"/>
</dbReference>
<keyword evidence="5" id="KW-0378">Hydrolase</keyword>
<proteinExistence type="inferred from homology"/>
<dbReference type="PRINTS" id="PR00413">
    <property type="entry name" value="HADHALOGNASE"/>
</dbReference>
<evidence type="ECO:0000256" key="1">
    <source>
        <dbReference type="ARBA" id="ARBA00000830"/>
    </source>
</evidence>
<dbReference type="SFLD" id="SFLDG01129">
    <property type="entry name" value="C1.5:_HAD__Beta-PGM__Phosphata"/>
    <property type="match status" value="1"/>
</dbReference>
<dbReference type="GO" id="GO:0005829">
    <property type="term" value="C:cytosol"/>
    <property type="evidence" value="ECO:0007669"/>
    <property type="project" value="TreeGrafter"/>
</dbReference>
<dbReference type="InterPro" id="IPR050155">
    <property type="entry name" value="HAD-like_hydrolase_sf"/>
</dbReference>
<dbReference type="Pfam" id="PF13419">
    <property type="entry name" value="HAD_2"/>
    <property type="match status" value="1"/>
</dbReference>
<comment type="caution">
    <text evidence="5">The sequence shown here is derived from an EMBL/GenBank/DDBJ whole genome shotgun (WGS) entry which is preliminary data.</text>
</comment>
<comment type="catalytic activity">
    <reaction evidence="1">
        <text>2-phosphoglycolate + H2O = glycolate + phosphate</text>
        <dbReference type="Rhea" id="RHEA:14369"/>
        <dbReference type="ChEBI" id="CHEBI:15377"/>
        <dbReference type="ChEBI" id="CHEBI:29805"/>
        <dbReference type="ChEBI" id="CHEBI:43474"/>
        <dbReference type="ChEBI" id="CHEBI:58033"/>
        <dbReference type="EC" id="3.1.3.18"/>
    </reaction>
</comment>